<protein>
    <submittedName>
        <fullName evidence="2">Uncharacterized protein</fullName>
    </submittedName>
</protein>
<reference evidence="2" key="1">
    <citation type="submission" date="2023-07" db="EMBL/GenBank/DDBJ databases">
        <authorList>
            <consortium name="CYATHOMIX"/>
        </authorList>
    </citation>
    <scope>NUCLEOTIDE SEQUENCE</scope>
    <source>
        <strain evidence="2">N/A</strain>
    </source>
</reference>
<dbReference type="AlphaFoldDB" id="A0AA36DNV1"/>
<organism evidence="2 3">
    <name type="scientific">Cylicocyclus nassatus</name>
    <name type="common">Nematode worm</name>
    <dbReference type="NCBI Taxonomy" id="53992"/>
    <lineage>
        <taxon>Eukaryota</taxon>
        <taxon>Metazoa</taxon>
        <taxon>Ecdysozoa</taxon>
        <taxon>Nematoda</taxon>
        <taxon>Chromadorea</taxon>
        <taxon>Rhabditida</taxon>
        <taxon>Rhabditina</taxon>
        <taxon>Rhabditomorpha</taxon>
        <taxon>Strongyloidea</taxon>
        <taxon>Strongylidae</taxon>
        <taxon>Cylicocyclus</taxon>
    </lineage>
</organism>
<evidence type="ECO:0000256" key="1">
    <source>
        <dbReference type="SAM" id="Phobius"/>
    </source>
</evidence>
<sequence length="110" mass="12511">MAHSNFPTYSDPLQLNTNSEVNEANEPATSIPYQTKTIPQGRFEVFYVICSSMINIGIKCMVADFLNTEKFTHYCPRHSHLMVCSSATTLMLFLCLCNILVAMAYVSWFR</sequence>
<evidence type="ECO:0000313" key="3">
    <source>
        <dbReference type="Proteomes" id="UP001176961"/>
    </source>
</evidence>
<name>A0AA36DNV1_CYLNA</name>
<proteinExistence type="predicted"/>
<feature type="transmembrane region" description="Helical" evidence="1">
    <location>
        <begin position="45"/>
        <end position="66"/>
    </location>
</feature>
<gene>
    <name evidence="2" type="ORF">CYNAS_LOCUS2218</name>
</gene>
<keyword evidence="1" id="KW-0472">Membrane</keyword>
<keyword evidence="1" id="KW-0812">Transmembrane</keyword>
<feature type="transmembrane region" description="Helical" evidence="1">
    <location>
        <begin position="87"/>
        <end position="108"/>
    </location>
</feature>
<dbReference type="Proteomes" id="UP001176961">
    <property type="component" value="Unassembled WGS sequence"/>
</dbReference>
<keyword evidence="1" id="KW-1133">Transmembrane helix</keyword>
<dbReference type="EMBL" id="CATQJL010000001">
    <property type="protein sequence ID" value="CAJ0590235.1"/>
    <property type="molecule type" value="Genomic_DNA"/>
</dbReference>
<keyword evidence="3" id="KW-1185">Reference proteome</keyword>
<accession>A0AA36DNV1</accession>
<evidence type="ECO:0000313" key="2">
    <source>
        <dbReference type="EMBL" id="CAJ0590235.1"/>
    </source>
</evidence>
<comment type="caution">
    <text evidence="2">The sequence shown here is derived from an EMBL/GenBank/DDBJ whole genome shotgun (WGS) entry which is preliminary data.</text>
</comment>